<dbReference type="AlphaFoldDB" id="A0A0D2AQI1"/>
<name>A0A0D2AQI1_9EURO</name>
<protein>
    <submittedName>
        <fullName evidence="2">Uncharacterized protein</fullName>
    </submittedName>
</protein>
<dbReference type="VEuPathDB" id="FungiDB:PV07_07101"/>
<evidence type="ECO:0000313" key="2">
    <source>
        <dbReference type="EMBL" id="KIW27357.1"/>
    </source>
</evidence>
<feature type="compositionally biased region" description="Polar residues" evidence="1">
    <location>
        <begin position="1"/>
        <end position="18"/>
    </location>
</feature>
<reference evidence="2 3" key="1">
    <citation type="submission" date="2015-01" db="EMBL/GenBank/DDBJ databases">
        <title>The Genome Sequence of Cladophialophora immunda CBS83496.</title>
        <authorList>
            <consortium name="The Broad Institute Genomics Platform"/>
            <person name="Cuomo C."/>
            <person name="de Hoog S."/>
            <person name="Gorbushina A."/>
            <person name="Stielow B."/>
            <person name="Teixiera M."/>
            <person name="Abouelleil A."/>
            <person name="Chapman S.B."/>
            <person name="Priest M."/>
            <person name="Young S.K."/>
            <person name="Wortman J."/>
            <person name="Nusbaum C."/>
            <person name="Birren B."/>
        </authorList>
    </citation>
    <scope>NUCLEOTIDE SEQUENCE [LARGE SCALE GENOMIC DNA]</scope>
    <source>
        <strain evidence="2 3">CBS 83496</strain>
    </source>
</reference>
<evidence type="ECO:0000313" key="3">
    <source>
        <dbReference type="Proteomes" id="UP000054466"/>
    </source>
</evidence>
<proteinExistence type="predicted"/>
<dbReference type="RefSeq" id="XP_016247573.1">
    <property type="nucleotide sequence ID" value="XM_016394154.1"/>
</dbReference>
<dbReference type="HOGENOM" id="CLU_2015013_0_0_1"/>
<keyword evidence="3" id="KW-1185">Reference proteome</keyword>
<dbReference type="GeneID" id="27346295"/>
<feature type="compositionally biased region" description="Basic residues" evidence="1">
    <location>
        <begin position="19"/>
        <end position="28"/>
    </location>
</feature>
<evidence type="ECO:0000256" key="1">
    <source>
        <dbReference type="SAM" id="MobiDB-lite"/>
    </source>
</evidence>
<dbReference type="EMBL" id="KN847043">
    <property type="protein sequence ID" value="KIW27357.1"/>
    <property type="molecule type" value="Genomic_DNA"/>
</dbReference>
<feature type="region of interest" description="Disordered" evidence="1">
    <location>
        <begin position="1"/>
        <end position="28"/>
    </location>
</feature>
<dbReference type="Proteomes" id="UP000054466">
    <property type="component" value="Unassembled WGS sequence"/>
</dbReference>
<organism evidence="2 3">
    <name type="scientific">Cladophialophora immunda</name>
    <dbReference type="NCBI Taxonomy" id="569365"/>
    <lineage>
        <taxon>Eukaryota</taxon>
        <taxon>Fungi</taxon>
        <taxon>Dikarya</taxon>
        <taxon>Ascomycota</taxon>
        <taxon>Pezizomycotina</taxon>
        <taxon>Eurotiomycetes</taxon>
        <taxon>Chaetothyriomycetidae</taxon>
        <taxon>Chaetothyriales</taxon>
        <taxon>Herpotrichiellaceae</taxon>
        <taxon>Cladophialophora</taxon>
    </lineage>
</organism>
<gene>
    <name evidence="2" type="ORF">PV07_07101</name>
</gene>
<sequence>MGFVSPRTTTQAMKNNLHSPRRTSRSKKTCFHGASVCGRSAREGSSVLFPRSTSPFACPQLMRTFFTKKSSFQSEPHLSGAQQRGVVVVGVRISIFPGFLHLPWTFRVNQEKMSSGTAFSNES</sequence>
<accession>A0A0D2AQI1</accession>